<dbReference type="STRING" id="1817883.A3G31_06430"/>
<dbReference type="Gene3D" id="3.20.20.140">
    <property type="entry name" value="Metal-dependent hydrolases"/>
    <property type="match status" value="1"/>
</dbReference>
<dbReference type="SUPFAM" id="SSF51338">
    <property type="entry name" value="Composite domain of metallo-dependent hydrolases"/>
    <property type="match status" value="1"/>
</dbReference>
<comment type="caution">
    <text evidence="3">The sequence shown here is derived from an EMBL/GenBank/DDBJ whole genome shotgun (WGS) entry which is preliminary data.</text>
</comment>
<evidence type="ECO:0000256" key="1">
    <source>
        <dbReference type="ARBA" id="ARBA00022801"/>
    </source>
</evidence>
<name>A0A1F7SE53_9BACT</name>
<dbReference type="Pfam" id="PF01979">
    <property type="entry name" value="Amidohydro_1"/>
    <property type="match status" value="1"/>
</dbReference>
<proteinExistence type="predicted"/>
<dbReference type="InterPro" id="IPR032466">
    <property type="entry name" value="Metal_Hydrolase"/>
</dbReference>
<evidence type="ECO:0000313" key="4">
    <source>
        <dbReference type="Proteomes" id="UP000178082"/>
    </source>
</evidence>
<evidence type="ECO:0000259" key="2">
    <source>
        <dbReference type="Pfam" id="PF01979"/>
    </source>
</evidence>
<reference evidence="3 4" key="1">
    <citation type="journal article" date="2016" name="Nat. Commun.">
        <title>Thousands of microbial genomes shed light on interconnected biogeochemical processes in an aquifer system.</title>
        <authorList>
            <person name="Anantharaman K."/>
            <person name="Brown C.T."/>
            <person name="Hug L.A."/>
            <person name="Sharon I."/>
            <person name="Castelle C.J."/>
            <person name="Probst A.J."/>
            <person name="Thomas B.C."/>
            <person name="Singh A."/>
            <person name="Wilkins M.J."/>
            <person name="Karaoz U."/>
            <person name="Brodie E.L."/>
            <person name="Williams K.H."/>
            <person name="Hubbard S.S."/>
            <person name="Banfield J.F."/>
        </authorList>
    </citation>
    <scope>NUCLEOTIDE SEQUENCE [LARGE SCALE GENOMIC DNA]</scope>
</reference>
<dbReference type="PANTHER" id="PTHR43794">
    <property type="entry name" value="AMINOHYDROLASE SSNA-RELATED"/>
    <property type="match status" value="1"/>
</dbReference>
<dbReference type="Gene3D" id="2.30.40.10">
    <property type="entry name" value="Urease, subunit C, domain 1"/>
    <property type="match status" value="1"/>
</dbReference>
<dbReference type="SUPFAM" id="SSF51556">
    <property type="entry name" value="Metallo-dependent hydrolases"/>
    <property type="match status" value="1"/>
</dbReference>
<organism evidence="3 4">
    <name type="scientific">Candidatus Schekmanbacteria bacterium RIFCSPLOWO2_12_FULL_38_15</name>
    <dbReference type="NCBI Taxonomy" id="1817883"/>
    <lineage>
        <taxon>Bacteria</taxon>
        <taxon>Candidatus Schekmaniibacteriota</taxon>
    </lineage>
</organism>
<dbReference type="EMBL" id="MGDI01000033">
    <property type="protein sequence ID" value="OGL52052.1"/>
    <property type="molecule type" value="Genomic_DNA"/>
</dbReference>
<dbReference type="PANTHER" id="PTHR43794:SF11">
    <property type="entry name" value="AMIDOHYDROLASE-RELATED DOMAIN-CONTAINING PROTEIN"/>
    <property type="match status" value="1"/>
</dbReference>
<dbReference type="GO" id="GO:0016810">
    <property type="term" value="F:hydrolase activity, acting on carbon-nitrogen (but not peptide) bonds"/>
    <property type="evidence" value="ECO:0007669"/>
    <property type="project" value="InterPro"/>
</dbReference>
<evidence type="ECO:0000313" key="3">
    <source>
        <dbReference type="EMBL" id="OGL52052.1"/>
    </source>
</evidence>
<keyword evidence="1" id="KW-0378">Hydrolase</keyword>
<dbReference type="AlphaFoldDB" id="A0A1F7SE53"/>
<dbReference type="InterPro" id="IPR011059">
    <property type="entry name" value="Metal-dep_hydrolase_composite"/>
</dbReference>
<accession>A0A1F7SE53</accession>
<dbReference type="InterPro" id="IPR050287">
    <property type="entry name" value="MTA/SAH_deaminase"/>
</dbReference>
<dbReference type="InterPro" id="IPR006680">
    <property type="entry name" value="Amidohydro-rel"/>
</dbReference>
<protein>
    <recommendedName>
        <fullName evidence="2">Amidohydrolase-related domain-containing protein</fullName>
    </recommendedName>
</protein>
<dbReference type="Proteomes" id="UP000178082">
    <property type="component" value="Unassembled WGS sequence"/>
</dbReference>
<gene>
    <name evidence="3" type="ORF">A3G31_06430</name>
</gene>
<sequence length="426" mass="47571">MPINSSVTIFRASYVLPIDSPLISDGAIKIKGNRIVEVSSFSDITKTRKDKLVLLPGFLIMPGFVNAHTHLELSCLKGITRERHSFSKWILEVIDAKKKISEKDYEKSIESGILESIKGGITTFGDISGTGFTPKVMKRLGARGVVFHEIIGFKEKNAVNAFYELCMKVAISKSLLLKEYSLIDIGLSPHSSYSVSPYLFKLSSDLAKRLKLPVSIHLAETEEEIRFLKKGNGPFKALLSGLNSFDKKWKAPVCSPLKYLYTMNVFTSKTSIVHFNFFDNEDLKIAKKLKIKVIFCPKSNNEWFERKSSPLIDCLQNSIPVSLGTDSLASNNCYNMFDEMRMLKSFHPSICSEKILQIATLGGAFCIGLKNKTGSLAPGKFADFIAVKIPEKVKPENLAEYLVREKKEVCLSVINGQVVYNKLSIL</sequence>
<feature type="domain" description="Amidohydrolase-related" evidence="2">
    <location>
        <begin position="60"/>
        <end position="418"/>
    </location>
</feature>